<dbReference type="AlphaFoldDB" id="A0A0K1JEW9"/>
<name>A0A0K1JEW9_9MICO</name>
<dbReference type="Proteomes" id="UP000066480">
    <property type="component" value="Chromosome"/>
</dbReference>
<gene>
    <name evidence="1" type="ORF">VV02_04175</name>
</gene>
<dbReference type="RefSeq" id="WP_052590074.1">
    <property type="nucleotide sequence ID" value="NZ_CP011112.1"/>
</dbReference>
<organism evidence="1 2">
    <name type="scientific">Luteipulveratus mongoliensis</name>
    <dbReference type="NCBI Taxonomy" id="571913"/>
    <lineage>
        <taxon>Bacteria</taxon>
        <taxon>Bacillati</taxon>
        <taxon>Actinomycetota</taxon>
        <taxon>Actinomycetes</taxon>
        <taxon>Micrococcales</taxon>
        <taxon>Dermacoccaceae</taxon>
        <taxon>Luteipulveratus</taxon>
    </lineage>
</organism>
<proteinExistence type="predicted"/>
<dbReference type="STRING" id="571913.VV02_04175"/>
<dbReference type="EMBL" id="CP011112">
    <property type="protein sequence ID" value="AKU15244.1"/>
    <property type="molecule type" value="Genomic_DNA"/>
</dbReference>
<dbReference type="KEGG" id="lmoi:VV02_04175"/>
<keyword evidence="2" id="KW-1185">Reference proteome</keyword>
<reference evidence="1 2" key="1">
    <citation type="submission" date="2015-03" db="EMBL/GenBank/DDBJ databases">
        <title>Luteipulveratus halotolerans sp. nov., a novel actinobacterium (Dermacoccaceae) from Sarawak, Malaysia.</title>
        <authorList>
            <person name="Juboi H."/>
            <person name="Basik A."/>
            <person name="Shamsul S.S."/>
            <person name="Arnold P."/>
            <person name="Schmitt E.K."/>
            <person name="Sanglier J.-J."/>
            <person name="Yeo T."/>
        </authorList>
    </citation>
    <scope>NUCLEOTIDE SEQUENCE [LARGE SCALE GENOMIC DNA]</scope>
    <source>
        <strain evidence="1 2">MN07-A0370</strain>
    </source>
</reference>
<evidence type="ECO:0000313" key="2">
    <source>
        <dbReference type="Proteomes" id="UP000066480"/>
    </source>
</evidence>
<sequence>MATLAMLPVIAITLSMIFGSLAAIGRMATPERERIPLRRWRLRELRSNASIGKREWVTALEVAYGRPSGPKGSSGGVAP</sequence>
<accession>A0A0K1JEW9</accession>
<protein>
    <submittedName>
        <fullName evidence="1">Uncharacterized protein</fullName>
    </submittedName>
</protein>
<evidence type="ECO:0000313" key="1">
    <source>
        <dbReference type="EMBL" id="AKU15244.1"/>
    </source>
</evidence>